<protein>
    <submittedName>
        <fullName evidence="1">Uncharacterized protein</fullName>
    </submittedName>
</protein>
<evidence type="ECO:0000313" key="1">
    <source>
        <dbReference type="EMBL" id="GBN33684.1"/>
    </source>
</evidence>
<evidence type="ECO:0000313" key="2">
    <source>
        <dbReference type="Proteomes" id="UP000499080"/>
    </source>
</evidence>
<organism evidence="1 2">
    <name type="scientific">Araneus ventricosus</name>
    <name type="common">Orbweaver spider</name>
    <name type="synonym">Epeira ventricosa</name>
    <dbReference type="NCBI Taxonomy" id="182803"/>
    <lineage>
        <taxon>Eukaryota</taxon>
        <taxon>Metazoa</taxon>
        <taxon>Ecdysozoa</taxon>
        <taxon>Arthropoda</taxon>
        <taxon>Chelicerata</taxon>
        <taxon>Arachnida</taxon>
        <taxon>Araneae</taxon>
        <taxon>Araneomorphae</taxon>
        <taxon>Entelegynae</taxon>
        <taxon>Araneoidea</taxon>
        <taxon>Araneidae</taxon>
        <taxon>Araneus</taxon>
    </lineage>
</organism>
<comment type="caution">
    <text evidence="1">The sequence shown here is derived from an EMBL/GenBank/DDBJ whole genome shotgun (WGS) entry which is preliminary data.</text>
</comment>
<accession>A0A4Y2N4X4</accession>
<gene>
    <name evidence="1" type="ORF">AVEN_259779_1</name>
</gene>
<dbReference type="EMBL" id="BGPR01008416">
    <property type="protein sequence ID" value="GBN33684.1"/>
    <property type="molecule type" value="Genomic_DNA"/>
</dbReference>
<name>A0A4Y2N4X4_ARAVE</name>
<sequence length="41" mass="4751">YHDDFYFLGHMKAVGYETLDDSDEDLCMRVGLTSFMQESAI</sequence>
<dbReference type="Proteomes" id="UP000499080">
    <property type="component" value="Unassembled WGS sequence"/>
</dbReference>
<proteinExistence type="predicted"/>
<dbReference type="AlphaFoldDB" id="A0A4Y2N4X4"/>
<feature type="non-terminal residue" evidence="1">
    <location>
        <position position="1"/>
    </location>
</feature>
<reference evidence="1 2" key="1">
    <citation type="journal article" date="2019" name="Sci. Rep.">
        <title>Orb-weaving spider Araneus ventricosus genome elucidates the spidroin gene catalogue.</title>
        <authorList>
            <person name="Kono N."/>
            <person name="Nakamura H."/>
            <person name="Ohtoshi R."/>
            <person name="Moran D.A.P."/>
            <person name="Shinohara A."/>
            <person name="Yoshida Y."/>
            <person name="Fujiwara M."/>
            <person name="Mori M."/>
            <person name="Tomita M."/>
            <person name="Arakawa K."/>
        </authorList>
    </citation>
    <scope>NUCLEOTIDE SEQUENCE [LARGE SCALE GENOMIC DNA]</scope>
</reference>
<keyword evidence="2" id="KW-1185">Reference proteome</keyword>